<feature type="compositionally biased region" description="Basic residues" evidence="5">
    <location>
        <begin position="962"/>
        <end position="972"/>
    </location>
</feature>
<feature type="region of interest" description="Disordered" evidence="5">
    <location>
        <begin position="936"/>
        <end position="972"/>
    </location>
</feature>
<proteinExistence type="predicted"/>
<dbReference type="AlphaFoldDB" id="A0A1L7WXR7"/>
<evidence type="ECO:0000256" key="1">
    <source>
        <dbReference type="ARBA" id="ARBA00022737"/>
    </source>
</evidence>
<keyword evidence="2 3" id="KW-0040">ANK repeat</keyword>
<feature type="repeat" description="ANK" evidence="3">
    <location>
        <begin position="391"/>
        <end position="423"/>
    </location>
</feature>
<feature type="repeat" description="ANK" evidence="3">
    <location>
        <begin position="567"/>
        <end position="599"/>
    </location>
</feature>
<dbReference type="STRING" id="576137.A0A1L7WXR7"/>
<dbReference type="Pfam" id="PF12796">
    <property type="entry name" value="Ank_2"/>
    <property type="match status" value="4"/>
</dbReference>
<evidence type="ECO:0000313" key="6">
    <source>
        <dbReference type="EMBL" id="CZR57566.1"/>
    </source>
</evidence>
<dbReference type="SUPFAM" id="SSF48403">
    <property type="entry name" value="Ankyrin repeat"/>
    <property type="match status" value="3"/>
</dbReference>
<gene>
    <name evidence="6" type="ORF">PAC_07455</name>
</gene>
<organism evidence="6 7">
    <name type="scientific">Phialocephala subalpina</name>
    <dbReference type="NCBI Taxonomy" id="576137"/>
    <lineage>
        <taxon>Eukaryota</taxon>
        <taxon>Fungi</taxon>
        <taxon>Dikarya</taxon>
        <taxon>Ascomycota</taxon>
        <taxon>Pezizomycotina</taxon>
        <taxon>Leotiomycetes</taxon>
        <taxon>Helotiales</taxon>
        <taxon>Mollisiaceae</taxon>
        <taxon>Phialocephala</taxon>
        <taxon>Phialocephala fortinii species complex</taxon>
    </lineage>
</organism>
<feature type="repeat" description="ANK" evidence="3">
    <location>
        <begin position="744"/>
        <end position="776"/>
    </location>
</feature>
<accession>A0A1L7WXR7</accession>
<feature type="region of interest" description="Disordered" evidence="5">
    <location>
        <begin position="282"/>
        <end position="321"/>
    </location>
</feature>
<dbReference type="Gene3D" id="1.25.40.20">
    <property type="entry name" value="Ankyrin repeat-containing domain"/>
    <property type="match status" value="3"/>
</dbReference>
<keyword evidence="1" id="KW-0677">Repeat</keyword>
<feature type="compositionally biased region" description="Basic and acidic residues" evidence="5">
    <location>
        <begin position="946"/>
        <end position="961"/>
    </location>
</feature>
<dbReference type="InterPro" id="IPR036770">
    <property type="entry name" value="Ankyrin_rpt-contain_sf"/>
</dbReference>
<feature type="compositionally biased region" description="Polar residues" evidence="5">
    <location>
        <begin position="302"/>
        <end position="311"/>
    </location>
</feature>
<keyword evidence="7" id="KW-1185">Reference proteome</keyword>
<evidence type="ECO:0000256" key="5">
    <source>
        <dbReference type="SAM" id="MobiDB-lite"/>
    </source>
</evidence>
<dbReference type="OrthoDB" id="341259at2759"/>
<keyword evidence="4" id="KW-0175">Coiled coil</keyword>
<dbReference type="PANTHER" id="PTHR24126">
    <property type="entry name" value="ANKYRIN REPEAT, PH AND SEC7 DOMAIN CONTAINING PROTEIN SECG-RELATED"/>
    <property type="match status" value="1"/>
</dbReference>
<dbReference type="Proteomes" id="UP000184330">
    <property type="component" value="Unassembled WGS sequence"/>
</dbReference>
<evidence type="ECO:0000256" key="3">
    <source>
        <dbReference type="PROSITE-ProRule" id="PRU00023"/>
    </source>
</evidence>
<feature type="repeat" description="ANK" evidence="3">
    <location>
        <begin position="358"/>
        <end position="390"/>
    </location>
</feature>
<dbReference type="PANTHER" id="PTHR24126:SF14">
    <property type="entry name" value="ANK_REP_REGION DOMAIN-CONTAINING PROTEIN"/>
    <property type="match status" value="1"/>
</dbReference>
<dbReference type="PROSITE" id="PS50088">
    <property type="entry name" value="ANK_REPEAT"/>
    <property type="match status" value="5"/>
</dbReference>
<dbReference type="InterPro" id="IPR002110">
    <property type="entry name" value="Ankyrin_rpt"/>
</dbReference>
<feature type="region of interest" description="Disordered" evidence="5">
    <location>
        <begin position="229"/>
        <end position="254"/>
    </location>
</feature>
<protein>
    <submittedName>
        <fullName evidence="6">Uncharacterized protein</fullName>
    </submittedName>
</protein>
<feature type="coiled-coil region" evidence="4">
    <location>
        <begin position="24"/>
        <end position="58"/>
    </location>
</feature>
<feature type="compositionally biased region" description="Basic and acidic residues" evidence="5">
    <location>
        <begin position="291"/>
        <end position="301"/>
    </location>
</feature>
<reference evidence="6 7" key="1">
    <citation type="submission" date="2016-03" db="EMBL/GenBank/DDBJ databases">
        <authorList>
            <person name="Ploux O."/>
        </authorList>
    </citation>
    <scope>NUCLEOTIDE SEQUENCE [LARGE SCALE GENOMIC DNA]</scope>
    <source>
        <strain evidence="6 7">UAMH 11012</strain>
    </source>
</reference>
<dbReference type="PROSITE" id="PS50297">
    <property type="entry name" value="ANK_REP_REGION"/>
    <property type="match status" value="5"/>
</dbReference>
<feature type="repeat" description="ANK" evidence="3">
    <location>
        <begin position="424"/>
        <end position="448"/>
    </location>
</feature>
<evidence type="ECO:0000256" key="4">
    <source>
        <dbReference type="SAM" id="Coils"/>
    </source>
</evidence>
<evidence type="ECO:0000313" key="7">
    <source>
        <dbReference type="Proteomes" id="UP000184330"/>
    </source>
</evidence>
<name>A0A1L7WXR7_9HELO</name>
<sequence length="972" mass="107611">MDIASSASAVVGLVFSFAQVIKTCKDIRSRYQDARRTVDNIKNELETLEGALKELANLLIHDPAAITSRWDSDKTLPLTFQRAIRGFKRTITGLQDDFEPLRHSNSSLKKMDKIKLLWDEDGMRQHLEQLRAQSNALSLLLQVLQTGALSDVKNNLQGVLAAVVELSLSTNVNPEDGQSATIQDVKQIHILDEEGDLIEFDLLEASHPWSPFDAPEKYTHLEILEKSFASENVSDSEEDTPTRSGRSHRSDAPVPMERLHEPMQASQHEILPSTGSMLAETQDFRTSSRPRLLDDSARRSESPVSNFSADSDTADSRPSDAVVLNDPSQLILSANRGNLADVTALLDAGGNIESYDQNRRTSLILAAYHGHGEILKFLLERGANAGAVDVDKRTALHYTASEGSVASTELLLSIGASVEAKDFMDETPLHRACRHGTVKIVKLLLSRSPTSLRLHAKQNRNALHAAIHYPSIGVIKAICNHLQSHLADKHASEEKAEQAAYNCQCPGFHHVFSDRDSYGLTPLQYAVRAEAVRRTSALLQYCKDGIDEPQWSHLTSKIDPSNGKPLSWERPLHCAIRNNAIPLLICLVEAGADVNLVDSNGRSALSLALYRRCKEAADLLLRQETTSFDRTSSEPGKASLLAKAVKIMSPSVLDYLDTSKPCNDMATPRGKLILAEALKHNRWEIVKSLIKQTSNKSDIGGVIDEAGGIDIAIYKGEKNMVEWLIQKGGDPAARIYAGPRDQDKWHLPLHTAAEKGDIEIARVLLSHGADLLSPDSDGLMPCAQMMAWCIDGYAIRWFFKETFKRIPEQDTSDLRHKIAGRGLDEACRAGLMSNMKLALEFGDVVPDGDPPIRGSHLIYSVRYGRREVTEYLLSQECDLYAIRAIDNVDVSATTVPFREAAKRKNGKQTYPTNSLEDYKTCIKLVEDARERREAEIAAKATSIRVAESKEPTRPRSSAKETRGRRKKRDSSP</sequence>
<dbReference type="SMART" id="SM00248">
    <property type="entry name" value="ANK"/>
    <property type="match status" value="12"/>
</dbReference>
<evidence type="ECO:0000256" key="2">
    <source>
        <dbReference type="ARBA" id="ARBA00023043"/>
    </source>
</evidence>
<dbReference type="EMBL" id="FJOG01000010">
    <property type="protein sequence ID" value="CZR57566.1"/>
    <property type="molecule type" value="Genomic_DNA"/>
</dbReference>